<dbReference type="EMBL" id="BQKY01000013">
    <property type="protein sequence ID" value="GJN93292.1"/>
    <property type="molecule type" value="Genomic_DNA"/>
</dbReference>
<keyword evidence="1" id="KW-1133">Transmembrane helix</keyword>
<accession>A0AAV5GW76</accession>
<dbReference type="AlphaFoldDB" id="A0AAV5GW76"/>
<feature type="transmembrane region" description="Helical" evidence="1">
    <location>
        <begin position="69"/>
        <end position="87"/>
    </location>
</feature>
<organism evidence="2 3">
    <name type="scientific">Rhodotorula paludigena</name>
    <dbReference type="NCBI Taxonomy" id="86838"/>
    <lineage>
        <taxon>Eukaryota</taxon>
        <taxon>Fungi</taxon>
        <taxon>Dikarya</taxon>
        <taxon>Basidiomycota</taxon>
        <taxon>Pucciniomycotina</taxon>
        <taxon>Microbotryomycetes</taxon>
        <taxon>Sporidiobolales</taxon>
        <taxon>Sporidiobolaceae</taxon>
        <taxon>Rhodotorula</taxon>
    </lineage>
</organism>
<comment type="caution">
    <text evidence="2">The sequence shown here is derived from an EMBL/GenBank/DDBJ whole genome shotgun (WGS) entry which is preliminary data.</text>
</comment>
<evidence type="ECO:0000313" key="2">
    <source>
        <dbReference type="EMBL" id="GJN93292.1"/>
    </source>
</evidence>
<reference evidence="2 3" key="1">
    <citation type="submission" date="2021-12" db="EMBL/GenBank/DDBJ databases">
        <title>High titer production of polyol ester of fatty acids by Rhodotorula paludigena BS15 towards product separation-free biomass refinery.</title>
        <authorList>
            <person name="Mano J."/>
            <person name="Ono H."/>
            <person name="Tanaka T."/>
            <person name="Naito K."/>
            <person name="Sushida H."/>
            <person name="Ike M."/>
            <person name="Tokuyasu K."/>
            <person name="Kitaoka M."/>
        </authorList>
    </citation>
    <scope>NUCLEOTIDE SEQUENCE [LARGE SCALE GENOMIC DNA]</scope>
    <source>
        <strain evidence="2 3">BS15</strain>
    </source>
</reference>
<dbReference type="Proteomes" id="UP001342314">
    <property type="component" value="Unassembled WGS sequence"/>
</dbReference>
<keyword evidence="3" id="KW-1185">Reference proteome</keyword>
<name>A0AAV5GW76_9BASI</name>
<keyword evidence="1" id="KW-0812">Transmembrane</keyword>
<keyword evidence="1" id="KW-0472">Membrane</keyword>
<gene>
    <name evidence="2" type="ORF">Rhopal_006339-T1</name>
</gene>
<evidence type="ECO:0000256" key="1">
    <source>
        <dbReference type="SAM" id="Phobius"/>
    </source>
</evidence>
<sequence length="652" mass="72713">MAQTGRDAFALQPLLARDAEGDRFRDHDSYPGDDDAEGTGVWDTGYAVSSGGKWATGPRAWSSRIALRHLLVLLAAGVATILLSRALPRHASSYGPDDFPLDLNLSRYHMDNRTINDLRPAQQFRLLRSSLQPEYVAGDVLLARVVGPSPEVEDQSWLRMVAVGDRGQRATGYPMPAPYHGWVLPLLEPGRWTLDVRLIDYNISDIVDRNSSRVRVKQGEVPPAWSVCYNDTISDGVHSFEVLPAPSDLFSRVRLSIASVPSAVRTLDMETAGTLVGQPCANQPDVLSGLWSTVAEGGAFQAFTGCEALSTAKAAVGAHLSRLPTTPIKWVRFIGDSNTRNIFKDGIPWRDLRLPTRLYPVELPSGRGTPPCIYGFNPVHGKDEQFLCVLRYGRDRTPLLFTYEWYTLEPHDSELIEAVYPRNVRQAFSTAYSNVSVLNGYFAGRFGRYDTAYNVTHTVETLLAPFPDLLELEYADHTLVSFGSHRAEAPPPEWQAHLDYLASAWPRSRNQSAPIKPGQPLREDLTFIYTTPANTPAIPEVRRWPNRLLRRAKLISTPPRTQKFWNQHIIRNGRRIEARNAQVRNFVASLPAFEPTDGAPPASASILDLYGLLLPLIEVQADPVHSVSHIYRLNAQLVLDHVIRSRAVVDQR</sequence>
<proteinExistence type="predicted"/>
<protein>
    <submittedName>
        <fullName evidence="2">Uncharacterized protein</fullName>
    </submittedName>
</protein>
<evidence type="ECO:0000313" key="3">
    <source>
        <dbReference type="Proteomes" id="UP001342314"/>
    </source>
</evidence>